<dbReference type="Proteomes" id="UP001605036">
    <property type="component" value="Unassembled WGS sequence"/>
</dbReference>
<organism evidence="1 2">
    <name type="scientific">Riccia fluitans</name>
    <dbReference type="NCBI Taxonomy" id="41844"/>
    <lineage>
        <taxon>Eukaryota</taxon>
        <taxon>Viridiplantae</taxon>
        <taxon>Streptophyta</taxon>
        <taxon>Embryophyta</taxon>
        <taxon>Marchantiophyta</taxon>
        <taxon>Marchantiopsida</taxon>
        <taxon>Marchantiidae</taxon>
        <taxon>Marchantiales</taxon>
        <taxon>Ricciaceae</taxon>
        <taxon>Riccia</taxon>
    </lineage>
</organism>
<dbReference type="AlphaFoldDB" id="A0ABD1YS33"/>
<sequence length="73" mass="8159">MFSSQETLVVQESVIRQRVTENLVASSSQQPPEELVQKMTALEAGRDNLEATLARMGSMEDPRPHPIDPEVPR</sequence>
<proteinExistence type="predicted"/>
<evidence type="ECO:0000313" key="1">
    <source>
        <dbReference type="EMBL" id="KAL2633589.1"/>
    </source>
</evidence>
<reference evidence="1 2" key="1">
    <citation type="submission" date="2024-09" db="EMBL/GenBank/DDBJ databases">
        <title>Chromosome-scale assembly of Riccia fluitans.</title>
        <authorList>
            <person name="Paukszto L."/>
            <person name="Sawicki J."/>
            <person name="Karawczyk K."/>
            <person name="Piernik-Szablinska J."/>
            <person name="Szczecinska M."/>
            <person name="Mazdziarz M."/>
        </authorList>
    </citation>
    <scope>NUCLEOTIDE SEQUENCE [LARGE SCALE GENOMIC DNA]</scope>
    <source>
        <strain evidence="1">Rf_01</strain>
        <tissue evidence="1">Aerial parts of the thallus</tissue>
    </source>
</reference>
<keyword evidence="2" id="KW-1185">Reference proteome</keyword>
<gene>
    <name evidence="1" type="ORF">R1flu_005068</name>
</gene>
<name>A0ABD1YS33_9MARC</name>
<dbReference type="EMBL" id="JBHFFA010000003">
    <property type="protein sequence ID" value="KAL2633589.1"/>
    <property type="molecule type" value="Genomic_DNA"/>
</dbReference>
<protein>
    <submittedName>
        <fullName evidence="1">Uncharacterized protein</fullName>
    </submittedName>
</protein>
<accession>A0ABD1YS33</accession>
<comment type="caution">
    <text evidence="1">The sequence shown here is derived from an EMBL/GenBank/DDBJ whole genome shotgun (WGS) entry which is preliminary data.</text>
</comment>
<evidence type="ECO:0000313" key="2">
    <source>
        <dbReference type="Proteomes" id="UP001605036"/>
    </source>
</evidence>